<name>A0A8K0C7M7_IGNLU</name>
<keyword evidence="7" id="KW-0804">Transcription</keyword>
<feature type="region of interest" description="Disordered" evidence="8">
    <location>
        <begin position="263"/>
        <end position="305"/>
    </location>
</feature>
<keyword evidence="3" id="KW-0863">Zinc-finger</keyword>
<dbReference type="OrthoDB" id="6602337at2759"/>
<dbReference type="AlphaFoldDB" id="A0A8K0C7M7"/>
<dbReference type="GO" id="GO:0043565">
    <property type="term" value="F:sequence-specific DNA binding"/>
    <property type="evidence" value="ECO:0007669"/>
    <property type="project" value="InterPro"/>
</dbReference>
<dbReference type="GO" id="GO:0003700">
    <property type="term" value="F:DNA-binding transcription factor activity"/>
    <property type="evidence" value="ECO:0007669"/>
    <property type="project" value="InterPro"/>
</dbReference>
<keyword evidence="5" id="KW-0805">Transcription regulation</keyword>
<evidence type="ECO:0000313" key="10">
    <source>
        <dbReference type="EMBL" id="KAF2880316.1"/>
    </source>
</evidence>
<feature type="compositionally biased region" description="Basic and acidic residues" evidence="8">
    <location>
        <begin position="283"/>
        <end position="299"/>
    </location>
</feature>
<evidence type="ECO:0000256" key="1">
    <source>
        <dbReference type="ARBA" id="ARBA00004123"/>
    </source>
</evidence>
<keyword evidence="6" id="KW-0238">DNA-binding</keyword>
<comment type="subcellular location">
    <subcellularLocation>
        <location evidence="1">Nucleus</location>
    </subcellularLocation>
</comment>
<evidence type="ECO:0000256" key="4">
    <source>
        <dbReference type="ARBA" id="ARBA00022833"/>
    </source>
</evidence>
<dbReference type="GO" id="GO:0005634">
    <property type="term" value="C:nucleus"/>
    <property type="evidence" value="ECO:0007669"/>
    <property type="project" value="UniProtKB-SubCell"/>
</dbReference>
<evidence type="ECO:0000256" key="2">
    <source>
        <dbReference type="ARBA" id="ARBA00022723"/>
    </source>
</evidence>
<evidence type="ECO:0000256" key="7">
    <source>
        <dbReference type="ARBA" id="ARBA00023163"/>
    </source>
</evidence>
<feature type="region of interest" description="Disordered" evidence="8">
    <location>
        <begin position="324"/>
        <end position="354"/>
    </location>
</feature>
<dbReference type="PANTHER" id="PTHR31511:SF12">
    <property type="entry name" value="RHO TERMINATION FACTOR N-TERMINAL DOMAIN-CONTAINING PROTEIN"/>
    <property type="match status" value="1"/>
</dbReference>
<proteinExistence type="predicted"/>
<dbReference type="GO" id="GO:0008270">
    <property type="term" value="F:zinc ion binding"/>
    <property type="evidence" value="ECO:0007669"/>
    <property type="project" value="UniProtKB-KW"/>
</dbReference>
<reference evidence="10" key="1">
    <citation type="submission" date="2019-08" db="EMBL/GenBank/DDBJ databases">
        <title>The genome of the North American firefly Photinus pyralis.</title>
        <authorList>
            <consortium name="Photinus pyralis genome working group"/>
            <person name="Fallon T.R."/>
            <person name="Sander Lower S.E."/>
            <person name="Weng J.-K."/>
        </authorList>
    </citation>
    <scope>NUCLEOTIDE SEQUENCE</scope>
    <source>
        <strain evidence="10">TRF0915ILg1</strain>
        <tissue evidence="10">Whole body</tissue>
    </source>
</reference>
<feature type="domain" description="Nuclear receptor" evidence="9">
    <location>
        <begin position="109"/>
        <end position="164"/>
    </location>
</feature>
<protein>
    <recommendedName>
        <fullName evidence="9">Nuclear receptor domain-containing protein</fullName>
    </recommendedName>
</protein>
<evidence type="ECO:0000313" key="11">
    <source>
        <dbReference type="Proteomes" id="UP000801492"/>
    </source>
</evidence>
<organism evidence="10 11">
    <name type="scientific">Ignelater luminosus</name>
    <name type="common">Cucubano</name>
    <name type="synonym">Pyrophorus luminosus</name>
    <dbReference type="NCBI Taxonomy" id="2038154"/>
    <lineage>
        <taxon>Eukaryota</taxon>
        <taxon>Metazoa</taxon>
        <taxon>Ecdysozoa</taxon>
        <taxon>Arthropoda</taxon>
        <taxon>Hexapoda</taxon>
        <taxon>Insecta</taxon>
        <taxon>Pterygota</taxon>
        <taxon>Neoptera</taxon>
        <taxon>Endopterygota</taxon>
        <taxon>Coleoptera</taxon>
        <taxon>Polyphaga</taxon>
        <taxon>Elateriformia</taxon>
        <taxon>Elateroidea</taxon>
        <taxon>Elateridae</taxon>
        <taxon>Agrypninae</taxon>
        <taxon>Pyrophorini</taxon>
        <taxon>Ignelater</taxon>
    </lineage>
</organism>
<dbReference type="Gene3D" id="3.40.395.10">
    <property type="entry name" value="Adenoviral Proteinase, Chain A"/>
    <property type="match status" value="1"/>
</dbReference>
<evidence type="ECO:0000256" key="3">
    <source>
        <dbReference type="ARBA" id="ARBA00022771"/>
    </source>
</evidence>
<sequence>MNAVRLVCASDQLPTKISKPCTVIANTDPSFRPGQHWNAFFIDENGYGEYFDSSGRPPKGNHYKVSARITKQKLDRHVNLLIIQNTYDNDGKEVKNHWCWIENLSRLISKQVSAKKYKVWTCERCLHYFYSEEKLKNHEIDCSEINECRVQMPYKEEDKSVKFKNYNNSLGVLFIIYADFESQLKPTRKRKGKNSELYQEHEAFSVGYYFHCSYDDSLSFYKTHRGPDCRKWFVRELKQIAEDMSYEAKQDHLLRLLRDVEEEGEDPIDEESDPEVDNVGKNGKTDTKQERKFQEHNQRQDNINQDIELSDEMMGLIMKSVKNNKSAGLEGIRPELIKYGSKKFPNKPSMESHS</sequence>
<dbReference type="EMBL" id="VTPC01090986">
    <property type="protein sequence ID" value="KAF2880316.1"/>
    <property type="molecule type" value="Genomic_DNA"/>
</dbReference>
<feature type="compositionally biased region" description="Acidic residues" evidence="8">
    <location>
        <begin position="263"/>
        <end position="276"/>
    </location>
</feature>
<gene>
    <name evidence="10" type="ORF">ILUMI_25858</name>
</gene>
<comment type="caution">
    <text evidence="10">The sequence shown here is derived from an EMBL/GenBank/DDBJ whole genome shotgun (WGS) entry which is preliminary data.</text>
</comment>
<dbReference type="PANTHER" id="PTHR31511">
    <property type="entry name" value="PROTEIN CBG23764"/>
    <property type="match status" value="1"/>
</dbReference>
<keyword evidence="11" id="KW-1185">Reference proteome</keyword>
<dbReference type="Proteomes" id="UP000801492">
    <property type="component" value="Unassembled WGS sequence"/>
</dbReference>
<keyword evidence="2" id="KW-0479">Metal-binding</keyword>
<dbReference type="InterPro" id="IPR001628">
    <property type="entry name" value="Znf_hrmn_rcpt"/>
</dbReference>
<accession>A0A8K0C7M7</accession>
<dbReference type="Pfam" id="PF00105">
    <property type="entry name" value="zf-C4"/>
    <property type="match status" value="1"/>
</dbReference>
<evidence type="ECO:0000259" key="9">
    <source>
        <dbReference type="Pfam" id="PF00105"/>
    </source>
</evidence>
<evidence type="ECO:0000256" key="8">
    <source>
        <dbReference type="SAM" id="MobiDB-lite"/>
    </source>
</evidence>
<evidence type="ECO:0000256" key="5">
    <source>
        <dbReference type="ARBA" id="ARBA00023015"/>
    </source>
</evidence>
<keyword evidence="4" id="KW-0862">Zinc</keyword>
<evidence type="ECO:0000256" key="6">
    <source>
        <dbReference type="ARBA" id="ARBA00023125"/>
    </source>
</evidence>